<name>A0AAV2LJJ3_KNICA</name>
<reference evidence="2 3" key="1">
    <citation type="submission" date="2024-04" db="EMBL/GenBank/DDBJ databases">
        <authorList>
            <person name="Waldvogel A.-M."/>
            <person name="Schoenle A."/>
        </authorList>
    </citation>
    <scope>NUCLEOTIDE SEQUENCE [LARGE SCALE GENOMIC DNA]</scope>
</reference>
<sequence>MNPSKNCMVQYRSKLELGVVVVRSQGTSRRPMEASPTLVAVPGTEGRPAVNLPEHLCDGVLPPGETFQYRTEHVAWGR</sequence>
<dbReference type="EMBL" id="OZ035825">
    <property type="protein sequence ID" value="CAL1600679.1"/>
    <property type="molecule type" value="Genomic_DNA"/>
</dbReference>
<dbReference type="Proteomes" id="UP001497482">
    <property type="component" value="Chromosome 3"/>
</dbReference>
<evidence type="ECO:0000313" key="2">
    <source>
        <dbReference type="EMBL" id="CAL1600679.1"/>
    </source>
</evidence>
<keyword evidence="3" id="KW-1185">Reference proteome</keyword>
<feature type="region of interest" description="Disordered" evidence="1">
    <location>
        <begin position="27"/>
        <end position="46"/>
    </location>
</feature>
<protein>
    <submittedName>
        <fullName evidence="2">Uncharacterized protein</fullName>
    </submittedName>
</protein>
<proteinExistence type="predicted"/>
<dbReference type="AlphaFoldDB" id="A0AAV2LJJ3"/>
<organism evidence="2 3">
    <name type="scientific">Knipowitschia caucasica</name>
    <name type="common">Caucasian dwarf goby</name>
    <name type="synonym">Pomatoschistus caucasicus</name>
    <dbReference type="NCBI Taxonomy" id="637954"/>
    <lineage>
        <taxon>Eukaryota</taxon>
        <taxon>Metazoa</taxon>
        <taxon>Chordata</taxon>
        <taxon>Craniata</taxon>
        <taxon>Vertebrata</taxon>
        <taxon>Euteleostomi</taxon>
        <taxon>Actinopterygii</taxon>
        <taxon>Neopterygii</taxon>
        <taxon>Teleostei</taxon>
        <taxon>Neoteleostei</taxon>
        <taxon>Acanthomorphata</taxon>
        <taxon>Gobiaria</taxon>
        <taxon>Gobiiformes</taxon>
        <taxon>Gobioidei</taxon>
        <taxon>Gobiidae</taxon>
        <taxon>Gobiinae</taxon>
        <taxon>Knipowitschia</taxon>
    </lineage>
</organism>
<gene>
    <name evidence="2" type="ORF">KC01_LOCUS28765</name>
</gene>
<evidence type="ECO:0000256" key="1">
    <source>
        <dbReference type="SAM" id="MobiDB-lite"/>
    </source>
</evidence>
<evidence type="ECO:0000313" key="3">
    <source>
        <dbReference type="Proteomes" id="UP001497482"/>
    </source>
</evidence>
<accession>A0AAV2LJJ3</accession>